<dbReference type="AlphaFoldDB" id="A0A5N5XE24"/>
<proteinExistence type="predicted"/>
<name>A0A5N5XE24_9EURO</name>
<sequence length="259" mass="28578">MSDAESTHSTTTSTSTTKSTSRSQSQTFPLAHPPPAKHSLRLTSHLLLQIQQLTAAHRPTPILECYQPSCFGKSSPKPGCRKLTSRDIYIVQSEGYAHLPETSHSGNAAFVGAIHMPFIKDEKKVGRVWIPFGEMEKGWEVSPTGRGYRFHLKKGNGSDSEWVLEWSKARPSSSGSSGNEDRFALSIADAGLRRPWLATLTKRGLKVRGWDRAQREYLGSALRGGNVQGDAKEDAVLYTCVLTMGVYVAAQEGWLNRYV</sequence>
<gene>
    <name evidence="2" type="ORF">BDV29DRAFT_9351</name>
</gene>
<evidence type="ECO:0000256" key="1">
    <source>
        <dbReference type="SAM" id="MobiDB-lite"/>
    </source>
</evidence>
<dbReference type="Proteomes" id="UP000326565">
    <property type="component" value="Unassembled WGS sequence"/>
</dbReference>
<feature type="compositionally biased region" description="Low complexity" evidence="1">
    <location>
        <begin position="7"/>
        <end position="27"/>
    </location>
</feature>
<organism evidence="2 3">
    <name type="scientific">Aspergillus leporis</name>
    <dbReference type="NCBI Taxonomy" id="41062"/>
    <lineage>
        <taxon>Eukaryota</taxon>
        <taxon>Fungi</taxon>
        <taxon>Dikarya</taxon>
        <taxon>Ascomycota</taxon>
        <taxon>Pezizomycotina</taxon>
        <taxon>Eurotiomycetes</taxon>
        <taxon>Eurotiomycetidae</taxon>
        <taxon>Eurotiales</taxon>
        <taxon>Aspergillaceae</taxon>
        <taxon>Aspergillus</taxon>
        <taxon>Aspergillus subgen. Circumdati</taxon>
    </lineage>
</organism>
<accession>A0A5N5XE24</accession>
<evidence type="ECO:0000313" key="3">
    <source>
        <dbReference type="Proteomes" id="UP000326565"/>
    </source>
</evidence>
<feature type="region of interest" description="Disordered" evidence="1">
    <location>
        <begin position="1"/>
        <end position="35"/>
    </location>
</feature>
<evidence type="ECO:0000313" key="2">
    <source>
        <dbReference type="EMBL" id="KAB8078317.1"/>
    </source>
</evidence>
<reference evidence="2 3" key="1">
    <citation type="submission" date="2019-04" db="EMBL/GenBank/DDBJ databases">
        <title>Friends and foes A comparative genomics study of 23 Aspergillus species from section Flavi.</title>
        <authorList>
            <consortium name="DOE Joint Genome Institute"/>
            <person name="Kjaerbolling I."/>
            <person name="Vesth T."/>
            <person name="Frisvad J.C."/>
            <person name="Nybo J.L."/>
            <person name="Theobald S."/>
            <person name="Kildgaard S."/>
            <person name="Isbrandt T."/>
            <person name="Kuo A."/>
            <person name="Sato A."/>
            <person name="Lyhne E.K."/>
            <person name="Kogle M.E."/>
            <person name="Wiebenga A."/>
            <person name="Kun R.S."/>
            <person name="Lubbers R.J."/>
            <person name="Makela M.R."/>
            <person name="Barry K."/>
            <person name="Chovatia M."/>
            <person name="Clum A."/>
            <person name="Daum C."/>
            <person name="Haridas S."/>
            <person name="He G."/>
            <person name="LaButti K."/>
            <person name="Lipzen A."/>
            <person name="Mondo S."/>
            <person name="Riley R."/>
            <person name="Salamov A."/>
            <person name="Simmons B.A."/>
            <person name="Magnuson J.K."/>
            <person name="Henrissat B."/>
            <person name="Mortensen U.H."/>
            <person name="Larsen T.O."/>
            <person name="Devries R.P."/>
            <person name="Grigoriev I.V."/>
            <person name="Machida M."/>
            <person name="Baker S.E."/>
            <person name="Andersen M.R."/>
        </authorList>
    </citation>
    <scope>NUCLEOTIDE SEQUENCE [LARGE SCALE GENOMIC DNA]</scope>
    <source>
        <strain evidence="2 3">CBS 151.66</strain>
    </source>
</reference>
<dbReference type="OrthoDB" id="4475042at2759"/>
<keyword evidence="3" id="KW-1185">Reference proteome</keyword>
<evidence type="ECO:0008006" key="4">
    <source>
        <dbReference type="Google" id="ProtNLM"/>
    </source>
</evidence>
<protein>
    <recommendedName>
        <fullName evidence="4">Tubby C-terminal-like domain-containing protein</fullName>
    </recommendedName>
</protein>
<dbReference type="EMBL" id="ML732159">
    <property type="protein sequence ID" value="KAB8078317.1"/>
    <property type="molecule type" value="Genomic_DNA"/>
</dbReference>